<organism evidence="4 5">
    <name type="scientific">Nepenthes gracilis</name>
    <name type="common">Slender pitcher plant</name>
    <dbReference type="NCBI Taxonomy" id="150966"/>
    <lineage>
        <taxon>Eukaryota</taxon>
        <taxon>Viridiplantae</taxon>
        <taxon>Streptophyta</taxon>
        <taxon>Embryophyta</taxon>
        <taxon>Tracheophyta</taxon>
        <taxon>Spermatophyta</taxon>
        <taxon>Magnoliopsida</taxon>
        <taxon>eudicotyledons</taxon>
        <taxon>Gunneridae</taxon>
        <taxon>Pentapetalae</taxon>
        <taxon>Caryophyllales</taxon>
        <taxon>Nepenthaceae</taxon>
        <taxon>Nepenthes</taxon>
    </lineage>
</organism>
<feature type="signal peptide" evidence="3">
    <location>
        <begin position="1"/>
        <end position="23"/>
    </location>
</feature>
<feature type="compositionally biased region" description="Basic residues" evidence="2">
    <location>
        <begin position="42"/>
        <end position="68"/>
    </location>
</feature>
<dbReference type="Proteomes" id="UP001279734">
    <property type="component" value="Unassembled WGS sequence"/>
</dbReference>
<dbReference type="PANTHER" id="PTHR33470">
    <property type="entry name" value="OS01G0164075 PROTEIN"/>
    <property type="match status" value="1"/>
</dbReference>
<evidence type="ECO:0000313" key="5">
    <source>
        <dbReference type="Proteomes" id="UP001279734"/>
    </source>
</evidence>
<keyword evidence="5" id="KW-1185">Reference proteome</keyword>
<feature type="chain" id="PRO_5042115597" evidence="3">
    <location>
        <begin position="24"/>
        <end position="265"/>
    </location>
</feature>
<dbReference type="GO" id="GO:0071944">
    <property type="term" value="C:cell periphery"/>
    <property type="evidence" value="ECO:0007669"/>
    <property type="project" value="TreeGrafter"/>
</dbReference>
<feature type="compositionally biased region" description="Pro residues" evidence="2">
    <location>
        <begin position="69"/>
        <end position="86"/>
    </location>
</feature>
<evidence type="ECO:0000313" key="4">
    <source>
        <dbReference type="EMBL" id="GMH05449.1"/>
    </source>
</evidence>
<feature type="region of interest" description="Disordered" evidence="2">
    <location>
        <begin position="35"/>
        <end position="125"/>
    </location>
</feature>
<evidence type="ECO:0000256" key="2">
    <source>
        <dbReference type="SAM" id="MobiDB-lite"/>
    </source>
</evidence>
<dbReference type="EMBL" id="BSYO01000005">
    <property type="protein sequence ID" value="GMH05449.1"/>
    <property type="molecule type" value="Genomic_DNA"/>
</dbReference>
<proteinExistence type="predicted"/>
<comment type="caution">
    <text evidence="4">The sequence shown here is derived from an EMBL/GenBank/DDBJ whole genome shotgun (WGS) entry which is preliminary data.</text>
</comment>
<name>A0AAD3S6U9_NEPGR</name>
<accession>A0AAD3S6U9</accession>
<sequence>MGFVHGSHLFFLLFHLPFLLVSCSDHGLLPHFPFPPTEAPTQHHHHAQPPHHHHIHHHHHAYPPHPHGHPPPTHPQVKPPAKPPTPHPHEKSPTKQPALPPAHPPVKPPAHPSLKPPIPPFAHPPYHPSPRKHVAVQGVVYCKSCNYTGIDTLIAAAPLAGAEVVLKCKNTRWTLKQKATTDRNGYFLLRAPETISSYGAHKCRVYLGIPPPHSPCKRPTNLHGGVFGGFLTPEKLAPQPLPLPLPFALYTVGPFAYEPPKCPRH</sequence>
<dbReference type="PANTHER" id="PTHR33470:SF22">
    <property type="entry name" value="POLLEN OLE E 1 ALLERGEN AND EXTENSIN FAMILY PROTEIN"/>
    <property type="match status" value="1"/>
</dbReference>
<keyword evidence="1 3" id="KW-0732">Signal</keyword>
<dbReference type="Pfam" id="PF01190">
    <property type="entry name" value="Pollen_Ole_e_1"/>
    <property type="match status" value="1"/>
</dbReference>
<dbReference type="PRINTS" id="PR01217">
    <property type="entry name" value="PRICHEXTENSN"/>
</dbReference>
<reference evidence="4" key="1">
    <citation type="submission" date="2023-05" db="EMBL/GenBank/DDBJ databases">
        <title>Nepenthes gracilis genome sequencing.</title>
        <authorList>
            <person name="Fukushima K."/>
        </authorList>
    </citation>
    <scope>NUCLEOTIDE SEQUENCE</scope>
    <source>
        <strain evidence="4">SING2019-196</strain>
    </source>
</reference>
<gene>
    <name evidence="4" type="ORF">Nepgr_007289</name>
</gene>
<feature type="compositionally biased region" description="Pro residues" evidence="2">
    <location>
        <begin position="98"/>
        <end position="125"/>
    </location>
</feature>
<dbReference type="AlphaFoldDB" id="A0AAD3S6U9"/>
<protein>
    <submittedName>
        <fullName evidence="4">Uncharacterized protein</fullName>
    </submittedName>
</protein>
<evidence type="ECO:0000256" key="1">
    <source>
        <dbReference type="ARBA" id="ARBA00022729"/>
    </source>
</evidence>
<evidence type="ECO:0000256" key="3">
    <source>
        <dbReference type="SAM" id="SignalP"/>
    </source>
</evidence>